<proteinExistence type="predicted"/>
<protein>
    <submittedName>
        <fullName evidence="1">Uncharacterized protein</fullName>
    </submittedName>
</protein>
<dbReference type="AlphaFoldDB" id="A0A0E9WVA8"/>
<name>A0A0E9WVA8_ANGAN</name>
<organism evidence="1">
    <name type="scientific">Anguilla anguilla</name>
    <name type="common">European freshwater eel</name>
    <name type="synonym">Muraena anguilla</name>
    <dbReference type="NCBI Taxonomy" id="7936"/>
    <lineage>
        <taxon>Eukaryota</taxon>
        <taxon>Metazoa</taxon>
        <taxon>Chordata</taxon>
        <taxon>Craniata</taxon>
        <taxon>Vertebrata</taxon>
        <taxon>Euteleostomi</taxon>
        <taxon>Actinopterygii</taxon>
        <taxon>Neopterygii</taxon>
        <taxon>Teleostei</taxon>
        <taxon>Anguilliformes</taxon>
        <taxon>Anguillidae</taxon>
        <taxon>Anguilla</taxon>
    </lineage>
</organism>
<reference evidence="1" key="1">
    <citation type="submission" date="2014-11" db="EMBL/GenBank/DDBJ databases">
        <authorList>
            <person name="Amaro Gonzalez C."/>
        </authorList>
    </citation>
    <scope>NUCLEOTIDE SEQUENCE</scope>
</reference>
<evidence type="ECO:0000313" key="1">
    <source>
        <dbReference type="EMBL" id="JAH94141.1"/>
    </source>
</evidence>
<reference evidence="1" key="2">
    <citation type="journal article" date="2015" name="Fish Shellfish Immunol.">
        <title>Early steps in the European eel (Anguilla anguilla)-Vibrio vulnificus interaction in the gills: Role of the RtxA13 toxin.</title>
        <authorList>
            <person name="Callol A."/>
            <person name="Pajuelo D."/>
            <person name="Ebbesson L."/>
            <person name="Teles M."/>
            <person name="MacKenzie S."/>
            <person name="Amaro C."/>
        </authorList>
    </citation>
    <scope>NUCLEOTIDE SEQUENCE</scope>
</reference>
<accession>A0A0E9WVA8</accession>
<sequence>MYFPTTFLGYSVAQKPEERQLHSITLPGLPIIQGTAEFSSQGSEVTVPLAGDPREASLSPLLPSACTEAQYLNKRHFL</sequence>
<dbReference type="EMBL" id="GBXM01014436">
    <property type="protein sequence ID" value="JAH94141.1"/>
    <property type="molecule type" value="Transcribed_RNA"/>
</dbReference>